<evidence type="ECO:0000313" key="5">
    <source>
        <dbReference type="EMBL" id="MEE2035312.1"/>
    </source>
</evidence>
<evidence type="ECO:0000256" key="2">
    <source>
        <dbReference type="ARBA" id="ARBA00022450"/>
    </source>
</evidence>
<dbReference type="InterPro" id="IPR029058">
    <property type="entry name" value="AB_hydrolase_fold"/>
</dbReference>
<feature type="non-terminal residue" evidence="5">
    <location>
        <position position="1"/>
    </location>
</feature>
<gene>
    <name evidence="5" type="ORF">Q8814_24930</name>
</gene>
<dbReference type="Gene3D" id="3.40.50.980">
    <property type="match status" value="2"/>
</dbReference>
<dbReference type="PROSITE" id="PS00455">
    <property type="entry name" value="AMP_BINDING"/>
    <property type="match status" value="1"/>
</dbReference>
<dbReference type="PANTHER" id="PTHR45527">
    <property type="entry name" value="NONRIBOSOMAL PEPTIDE SYNTHETASE"/>
    <property type="match status" value="1"/>
</dbReference>
<feature type="domain" description="Carrier" evidence="4">
    <location>
        <begin position="1048"/>
        <end position="1123"/>
    </location>
</feature>
<dbReference type="Pfam" id="PF00550">
    <property type="entry name" value="PP-binding"/>
    <property type="match status" value="2"/>
</dbReference>
<feature type="non-terminal residue" evidence="5">
    <location>
        <position position="1286"/>
    </location>
</feature>
<dbReference type="Proteomes" id="UP001331936">
    <property type="component" value="Unassembled WGS sequence"/>
</dbReference>
<dbReference type="Gene3D" id="3.30.559.30">
    <property type="entry name" value="Nonribosomal peptide synthetase, condensation domain"/>
    <property type="match status" value="1"/>
</dbReference>
<dbReference type="Pfam" id="PF00975">
    <property type="entry name" value="Thioesterase"/>
    <property type="match status" value="1"/>
</dbReference>
<dbReference type="Gene3D" id="3.40.50.1820">
    <property type="entry name" value="alpha/beta hydrolase"/>
    <property type="match status" value="1"/>
</dbReference>
<accession>A0ABU7JZ86</accession>
<dbReference type="InterPro" id="IPR006162">
    <property type="entry name" value="Ppantetheine_attach_site"/>
</dbReference>
<dbReference type="Gene3D" id="3.30.559.10">
    <property type="entry name" value="Chloramphenicol acetyltransferase-like domain"/>
    <property type="match status" value="1"/>
</dbReference>
<dbReference type="NCBIfam" id="TIGR01733">
    <property type="entry name" value="AA-adenyl-dom"/>
    <property type="match status" value="1"/>
</dbReference>
<protein>
    <submittedName>
        <fullName evidence="5">Amino acid adenylation domain-containing protein</fullName>
    </submittedName>
</protein>
<dbReference type="InterPro" id="IPR020802">
    <property type="entry name" value="TesA-like"/>
</dbReference>
<dbReference type="InterPro" id="IPR009081">
    <property type="entry name" value="PP-bd_ACP"/>
</dbReference>
<dbReference type="PROSITE" id="PS50075">
    <property type="entry name" value="CARRIER"/>
    <property type="match status" value="2"/>
</dbReference>
<dbReference type="InterPro" id="IPR020845">
    <property type="entry name" value="AMP-binding_CS"/>
</dbReference>
<evidence type="ECO:0000259" key="4">
    <source>
        <dbReference type="PROSITE" id="PS50075"/>
    </source>
</evidence>
<dbReference type="InterPro" id="IPR001242">
    <property type="entry name" value="Condensation_dom"/>
</dbReference>
<dbReference type="RefSeq" id="WP_330154641.1">
    <property type="nucleotide sequence ID" value="NZ_JAUZMZ010000279.1"/>
</dbReference>
<keyword evidence="3" id="KW-0597">Phosphoprotein</keyword>
<dbReference type="InterPro" id="IPR045851">
    <property type="entry name" value="AMP-bd_C_sf"/>
</dbReference>
<dbReference type="SMART" id="SM00823">
    <property type="entry name" value="PKS_PP"/>
    <property type="match status" value="2"/>
</dbReference>
<dbReference type="InterPro" id="IPR000873">
    <property type="entry name" value="AMP-dep_synth/lig_dom"/>
</dbReference>
<dbReference type="PROSITE" id="PS00012">
    <property type="entry name" value="PHOSPHOPANTETHEINE"/>
    <property type="match status" value="2"/>
</dbReference>
<feature type="domain" description="Carrier" evidence="4">
    <location>
        <begin position="21"/>
        <end position="92"/>
    </location>
</feature>
<keyword evidence="2" id="KW-0596">Phosphopantetheine</keyword>
<dbReference type="Pfam" id="PF00501">
    <property type="entry name" value="AMP-binding"/>
    <property type="match status" value="1"/>
</dbReference>
<name>A0ABU7JZ86_9NOCA</name>
<dbReference type="InterPro" id="IPR020806">
    <property type="entry name" value="PKS_PP-bd"/>
</dbReference>
<dbReference type="Gene3D" id="1.10.1200.10">
    <property type="entry name" value="ACP-like"/>
    <property type="match status" value="1"/>
</dbReference>
<evidence type="ECO:0000256" key="3">
    <source>
        <dbReference type="ARBA" id="ARBA00022553"/>
    </source>
</evidence>
<dbReference type="SUPFAM" id="SSF53474">
    <property type="entry name" value="alpha/beta-Hydrolases"/>
    <property type="match status" value="1"/>
</dbReference>
<dbReference type="InterPro" id="IPR025110">
    <property type="entry name" value="AMP-bd_C"/>
</dbReference>
<comment type="cofactor">
    <cofactor evidence="1">
        <name>pantetheine 4'-phosphate</name>
        <dbReference type="ChEBI" id="CHEBI:47942"/>
    </cofactor>
</comment>
<dbReference type="Pfam" id="PF00668">
    <property type="entry name" value="Condensation"/>
    <property type="match status" value="1"/>
</dbReference>
<reference evidence="5 6" key="1">
    <citation type="submission" date="2023-08" db="EMBL/GenBank/DDBJ databases">
        <authorList>
            <person name="Girao M."/>
            <person name="Carvalho M.F."/>
        </authorList>
    </citation>
    <scope>NUCLEOTIDE SEQUENCE [LARGE SCALE GENOMIC DNA]</scope>
    <source>
        <strain evidence="5 6">CC-R104</strain>
    </source>
</reference>
<dbReference type="PANTHER" id="PTHR45527:SF1">
    <property type="entry name" value="FATTY ACID SYNTHASE"/>
    <property type="match status" value="1"/>
</dbReference>
<dbReference type="SMART" id="SM00824">
    <property type="entry name" value="PKS_TE"/>
    <property type="match status" value="1"/>
</dbReference>
<comment type="caution">
    <text evidence="5">The sequence shown here is derived from an EMBL/GenBank/DDBJ whole genome shotgun (WGS) entry which is preliminary data.</text>
</comment>
<dbReference type="Gene3D" id="2.30.38.10">
    <property type="entry name" value="Luciferase, Domain 3"/>
    <property type="match status" value="1"/>
</dbReference>
<dbReference type="EMBL" id="JAUZMZ010000279">
    <property type="protein sequence ID" value="MEE2035312.1"/>
    <property type="molecule type" value="Genomic_DNA"/>
</dbReference>
<dbReference type="SUPFAM" id="SSF47336">
    <property type="entry name" value="ACP-like"/>
    <property type="match status" value="2"/>
</dbReference>
<dbReference type="InterPro" id="IPR023213">
    <property type="entry name" value="CAT-like_dom_sf"/>
</dbReference>
<dbReference type="SUPFAM" id="SSF56801">
    <property type="entry name" value="Acetyl-CoA synthetase-like"/>
    <property type="match status" value="1"/>
</dbReference>
<dbReference type="Pfam" id="PF13193">
    <property type="entry name" value="AMP-binding_C"/>
    <property type="match status" value="1"/>
</dbReference>
<keyword evidence="6" id="KW-1185">Reference proteome</keyword>
<dbReference type="Gene3D" id="3.30.300.30">
    <property type="match status" value="1"/>
</dbReference>
<evidence type="ECO:0000313" key="6">
    <source>
        <dbReference type="Proteomes" id="UP001331936"/>
    </source>
</evidence>
<dbReference type="CDD" id="cd19540">
    <property type="entry name" value="LCL_NRPS-like"/>
    <property type="match status" value="1"/>
</dbReference>
<organism evidence="5 6">
    <name type="scientific">Rhodococcus chondri</name>
    <dbReference type="NCBI Taxonomy" id="3065941"/>
    <lineage>
        <taxon>Bacteria</taxon>
        <taxon>Bacillati</taxon>
        <taxon>Actinomycetota</taxon>
        <taxon>Actinomycetes</taxon>
        <taxon>Mycobacteriales</taxon>
        <taxon>Nocardiaceae</taxon>
        <taxon>Rhodococcus</taxon>
    </lineage>
</organism>
<proteinExistence type="predicted"/>
<dbReference type="InterPro" id="IPR010071">
    <property type="entry name" value="AA_adenyl_dom"/>
</dbReference>
<dbReference type="InterPro" id="IPR036736">
    <property type="entry name" value="ACP-like_sf"/>
</dbReference>
<dbReference type="InterPro" id="IPR001031">
    <property type="entry name" value="Thioesterase"/>
</dbReference>
<sequence>AGKIDTRTLPEPVFTTTEFVAPRTDGETRVAAVFAEVLGLDRAGAHDDFFALGGNSLSATRVVARLDSSLGVRAVFENPTVAALAAVVGEGGTGTRPPLLAGPRPDRIPLSPAQHRMWLINRFDPTSPVYNIPVAVRLRGTLDHAALQAAVHDVVQRHETLRTVFPDADGPQQVILDDAALDLVPRPVTTETERDEMFAVLSRGFDVTTEVPIRGALLQAAADDHMLVVVVHHIAADGASTVPLARDILIAYSARLAGTAPQWEPLAVQYADFALWQRSMLGDPADTDSLAARQLAYWTDTLADAPAVLELPADRPRSAVASQRGARTDFRIDAATVRALDDLARMHGATRFMVLHAALSVLLARLGSTDDVSVGTPIAGRGEAALDDIVGMFVNTLVLRTRLDPAAGFDRLLEQVRDTDLAAFGHADVPFEQIVDAVDPVRSQSHAPLFQVSLSLQNQGTGVLALPGLSVEPVDPGVDVAKVDLEFTLRDDDGGLAASLTYATDLFDADTAESFTQWWVRLLDAVIENPATPVGDVSLLGDTDTARALAHARPADLPVLLLPEILARGVAANPVGVAATDGSRHLTYTELDRASNRLARKLVEHHVGPEVFVALSFSRSLEAMVALWAVAKTGAAFVPVDPALPEARIAYLLSDSGATLGLTNGDAPSSDIPWLRVDDTDGYSDAPIARSASLTALSAAYMIYTSGSTGTPKGVVVTHRGLAAFTAGHRPELGLTAASRMLRFSSSSFDASVFEQIAAFSAGATMVVAAPDIVGGSELTDLLRREHVTHIITAPAALGTVTPDDLPDLEAVVVGGDVCPPELVAQFGPICRFVNSYGPTETTIIVTETAPLSPGDAITIGVPIHGAGAVVLDNRLHPVPDGVVGELYLSGARIARGYHAQPGLTASRFVASPFTGGLLYRTGDLVRRNVAGEIDFVGRSDAQVQMRGLRIELGEIEAVLTRTGEVAQAVVVLHIDTRIGDRLIGYVVAAAGRTADPQTLRDRIADELPSYMVPAQILVLDALPITVNGKLDRKALPVAGFEAQAFRAPENPVEQAVAAVYADLLGADRVGLDDDFFALGGNSLSATRLVARLRDALHTAVPMQWVFTHPTVEALAARIAEGGSGGPEFGTILPIRAQGDLPPLFCVHPIVGLSWCYTALARQIDPSVPVYGLQTPLDDKPATLDDLAAHYVDEIRRIQPHGPYRLLGWSLGGVIAHAMAVQLQAVGESVETLAMLDSFVGTELSEAAASEQAGIPMSDLLAGLGVDGDGPEPADIPELVSVVAEH</sequence>
<dbReference type="SUPFAM" id="SSF52777">
    <property type="entry name" value="CoA-dependent acyltransferases"/>
    <property type="match status" value="2"/>
</dbReference>
<evidence type="ECO:0000256" key="1">
    <source>
        <dbReference type="ARBA" id="ARBA00001957"/>
    </source>
</evidence>